<dbReference type="Pfam" id="PF01154">
    <property type="entry name" value="HMG_CoA_synt_N"/>
    <property type="match status" value="1"/>
</dbReference>
<name>A0A7J5AYF7_9MICO</name>
<evidence type="ECO:0000256" key="4">
    <source>
        <dbReference type="PIRSR" id="PIRSR611554-2"/>
    </source>
</evidence>
<evidence type="ECO:0000256" key="2">
    <source>
        <dbReference type="ARBA" id="ARBA00022679"/>
    </source>
</evidence>
<dbReference type="NCBIfam" id="TIGR01835">
    <property type="entry name" value="HMG-CoA-S_prok"/>
    <property type="match status" value="1"/>
</dbReference>
<dbReference type="InterPro" id="IPR013746">
    <property type="entry name" value="HMG_CoA_synt_C_dom"/>
</dbReference>
<dbReference type="PANTHER" id="PTHR43323">
    <property type="entry name" value="3-HYDROXY-3-METHYLGLUTARYL COENZYME A SYNTHASE"/>
    <property type="match status" value="1"/>
</dbReference>
<organism evidence="7 8">
    <name type="scientific">Pseudoclavibacter terrae</name>
    <dbReference type="NCBI Taxonomy" id="1530195"/>
    <lineage>
        <taxon>Bacteria</taxon>
        <taxon>Bacillati</taxon>
        <taxon>Actinomycetota</taxon>
        <taxon>Actinomycetes</taxon>
        <taxon>Micrococcales</taxon>
        <taxon>Microbacteriaceae</taxon>
        <taxon>Pseudoclavibacter</taxon>
    </lineage>
</organism>
<feature type="binding site" evidence="4">
    <location>
        <position position="244"/>
    </location>
    <ligand>
        <name>(3S)-3-hydroxy-3-methylglutaryl-CoA</name>
        <dbReference type="ChEBI" id="CHEBI:43074"/>
    </ligand>
</feature>
<proteinExistence type="inferred from homology"/>
<protein>
    <submittedName>
        <fullName evidence="7">Hydroxymethylglutaryl-CoA synthase</fullName>
        <ecNumber evidence="7">2.3.3.10</ecNumber>
    </submittedName>
</protein>
<evidence type="ECO:0000259" key="6">
    <source>
        <dbReference type="Pfam" id="PF08540"/>
    </source>
</evidence>
<dbReference type="OrthoDB" id="9769523at2"/>
<feature type="active site" description="Proton donor/acceptor" evidence="3">
    <location>
        <position position="81"/>
    </location>
</feature>
<dbReference type="InterPro" id="IPR016039">
    <property type="entry name" value="Thiolase-like"/>
</dbReference>
<dbReference type="GO" id="GO:0006084">
    <property type="term" value="P:acetyl-CoA metabolic process"/>
    <property type="evidence" value="ECO:0007669"/>
    <property type="project" value="InterPro"/>
</dbReference>
<comment type="similarity">
    <text evidence="1">Belongs to the thiolase-like superfamily. HMG-CoA synthase family.</text>
</comment>
<gene>
    <name evidence="7" type="ORF">F8O03_16320</name>
</gene>
<dbReference type="Pfam" id="PF08540">
    <property type="entry name" value="HMG_CoA_synt_C"/>
    <property type="match status" value="2"/>
</dbReference>
<dbReference type="PANTHER" id="PTHR43323:SF2">
    <property type="entry name" value="HYDROXYMETHYLGLUTARYL-COA SYNTHASE"/>
    <property type="match status" value="1"/>
</dbReference>
<dbReference type="SUPFAM" id="SSF53901">
    <property type="entry name" value="Thiolase-like"/>
    <property type="match status" value="2"/>
</dbReference>
<reference evidence="7 8" key="1">
    <citation type="submission" date="2019-09" db="EMBL/GenBank/DDBJ databases">
        <title>Phylogeny of genus Pseudoclavibacter and closely related genus.</title>
        <authorList>
            <person name="Li Y."/>
        </authorList>
    </citation>
    <scope>NUCLEOTIDE SEQUENCE [LARGE SCALE GENOMIC DNA]</scope>
    <source>
        <strain evidence="7 8">THG-MD12</strain>
    </source>
</reference>
<evidence type="ECO:0000256" key="1">
    <source>
        <dbReference type="ARBA" id="ARBA00007061"/>
    </source>
</evidence>
<feature type="domain" description="Hydroxymethylglutaryl-coenzyme A synthase N-terminal" evidence="5">
    <location>
        <begin position="5"/>
        <end position="167"/>
    </location>
</feature>
<dbReference type="InterPro" id="IPR013528">
    <property type="entry name" value="HMG_CoA_synth_N"/>
</dbReference>
<sequence length="390" mass="42368">MTTPIGIHDLAFATGSRVLDLSVIAERLGTELEKYTIGIGQERMSITAADEDVVTMGAAAAKQIIDRHGSEGIRTVLFATETGIDQSKAAGVYVHQLLGLPATCRVVELKQACYSATAALQFATALVARDPRQRVLVVASDVARYELGSSGEPTQGAGAVAMLVAADPDLVVIEPGSGVFTSDIMDFWRPNGQVTALVDGKYSIRAYLQAVENAWNDYTAQGGFPIGDFHRFCYHQPFTKMASKAHRHLIKTAGGDLEPAILDAQIAPTLRYNRVIGNTYTASIYLALLSLLDSEEDLEGRRIGFLSYGSGSVAEFFGGTVQPGYREHLRTEENRATLANRVSIDAVEYLKWHERRDPSELGEFTLPNETAGPFRLAGFSDLKREYAATQ</sequence>
<keyword evidence="7" id="KW-0012">Acyltransferase</keyword>
<feature type="domain" description="Hydroxymethylglutaryl-coenzyme A synthase C-terminal" evidence="6">
    <location>
        <begin position="262"/>
        <end position="327"/>
    </location>
</feature>
<feature type="binding site" evidence="4">
    <location>
        <position position="145"/>
    </location>
    <ligand>
        <name>(3S)-3-hydroxy-3-methylglutaryl-CoA</name>
        <dbReference type="ChEBI" id="CHEBI:43074"/>
    </ligand>
</feature>
<evidence type="ECO:0000313" key="7">
    <source>
        <dbReference type="EMBL" id="KAB1636506.1"/>
    </source>
</evidence>
<keyword evidence="2 7" id="KW-0808">Transferase</keyword>
<evidence type="ECO:0000259" key="5">
    <source>
        <dbReference type="Pfam" id="PF01154"/>
    </source>
</evidence>
<dbReference type="EC" id="2.3.3.10" evidence="7"/>
<dbReference type="RefSeq" id="WP_151424795.1">
    <property type="nucleotide sequence ID" value="NZ_CANKVH010000005.1"/>
</dbReference>
<dbReference type="Gene3D" id="3.40.47.10">
    <property type="match status" value="2"/>
</dbReference>
<feature type="active site" description="Acyl-thioester intermediate" evidence="3">
    <location>
        <position position="113"/>
    </location>
</feature>
<dbReference type="CDD" id="cd00827">
    <property type="entry name" value="init_cond_enzymes"/>
    <property type="match status" value="1"/>
</dbReference>
<dbReference type="Proteomes" id="UP000490386">
    <property type="component" value="Unassembled WGS sequence"/>
</dbReference>
<dbReference type="GO" id="GO:0004421">
    <property type="term" value="F:hydroxymethylglutaryl-CoA synthase activity"/>
    <property type="evidence" value="ECO:0007669"/>
    <property type="project" value="UniProtKB-EC"/>
</dbReference>
<dbReference type="AlphaFoldDB" id="A0A7J5AYF7"/>
<dbReference type="EMBL" id="WBJX01000006">
    <property type="protein sequence ID" value="KAB1636506.1"/>
    <property type="molecule type" value="Genomic_DNA"/>
</dbReference>
<feature type="active site" description="Proton donor/acceptor" evidence="3">
    <location>
        <position position="235"/>
    </location>
</feature>
<evidence type="ECO:0000256" key="3">
    <source>
        <dbReference type="PIRSR" id="PIRSR611554-1"/>
    </source>
</evidence>
<feature type="binding site" evidence="4">
    <location>
        <position position="278"/>
    </location>
    <ligand>
        <name>(3S)-3-hydroxy-3-methylglutaryl-CoA</name>
        <dbReference type="ChEBI" id="CHEBI:43074"/>
    </ligand>
</feature>
<feature type="domain" description="Hydroxymethylglutaryl-coenzyme A synthase C-terminal" evidence="6">
    <location>
        <begin position="177"/>
        <end position="249"/>
    </location>
</feature>
<dbReference type="InterPro" id="IPR011554">
    <property type="entry name" value="HMG_CoA_synthase_prok"/>
</dbReference>
<keyword evidence="8" id="KW-1185">Reference proteome</keyword>
<accession>A0A7J5AYF7</accession>
<comment type="caution">
    <text evidence="7">The sequence shown here is derived from an EMBL/GenBank/DDBJ whole genome shotgun (WGS) entry which is preliminary data.</text>
</comment>
<evidence type="ECO:0000313" key="8">
    <source>
        <dbReference type="Proteomes" id="UP000490386"/>
    </source>
</evidence>